<name>A0A2A6CPR7_PRIPA</name>
<dbReference type="InterPro" id="IPR019422">
    <property type="entry name" value="7TM_GPCR_serpentine_rcpt_Srh"/>
</dbReference>
<dbReference type="PANTHER" id="PTHR45830">
    <property type="entry name" value="SERPENTINE RECEPTOR, CLASS I"/>
    <property type="match status" value="1"/>
</dbReference>
<dbReference type="AlphaFoldDB" id="A0A2A6CPR7"/>
<accession>A0A2A6CPR7</accession>
<protein>
    <submittedName>
        <fullName evidence="1">G protein-coupled receptor</fullName>
    </submittedName>
</protein>
<dbReference type="EnsemblMetazoa" id="PPA29472.1">
    <property type="protein sequence ID" value="PPA29472.1"/>
    <property type="gene ID" value="WBGene00119026"/>
</dbReference>
<proteinExistence type="predicted"/>
<dbReference type="PANTHER" id="PTHR45830:SF15">
    <property type="entry name" value="SERPENTINE RECEPTOR, CLASS I"/>
    <property type="match status" value="1"/>
</dbReference>
<dbReference type="Pfam" id="PF10318">
    <property type="entry name" value="7TM_GPCR_Srh"/>
    <property type="match status" value="1"/>
</dbReference>
<reference evidence="2" key="1">
    <citation type="journal article" date="2008" name="Nat. Genet.">
        <title>The Pristionchus pacificus genome provides a unique perspective on nematode lifestyle and parasitism.</title>
        <authorList>
            <person name="Dieterich C."/>
            <person name="Clifton S.W."/>
            <person name="Schuster L.N."/>
            <person name="Chinwalla A."/>
            <person name="Delehaunty K."/>
            <person name="Dinkelacker I."/>
            <person name="Fulton L."/>
            <person name="Fulton R."/>
            <person name="Godfrey J."/>
            <person name="Minx P."/>
            <person name="Mitreva M."/>
            <person name="Roeseler W."/>
            <person name="Tian H."/>
            <person name="Witte H."/>
            <person name="Yang S.P."/>
            <person name="Wilson R.K."/>
            <person name="Sommer R.J."/>
        </authorList>
    </citation>
    <scope>NUCLEOTIDE SEQUENCE [LARGE SCALE GENOMIC DNA]</scope>
    <source>
        <strain evidence="2">PS312</strain>
    </source>
</reference>
<sequence length="342" mass="38788">MSSQRLLYRYNLDRDYFVPFVQIFQPLYGVAIIPLHMTAFCLLICHTKKWAKSIRAGYLLTQMIMLGDDLWTCLLFRGYIFLPNPIAMCTGPVCGWIGPSNSLTMEHFFMIHAIGFFQLSLFLMQQQVAKLNSSYVIPKRAQLIVVGLIYAALWANVVASILTSGDVPDAAAIVERQGLEWLRSVDNVRIVVFGEVGNCGIYRYGNQLDLFAAFYIALILPIRYLLIGTSVRLLHQQSASTTRAVKMRKLYISVLLRQTSILSFLLVYPLLLTIIAFQYQIDYLPDALLACIRIGAVVAHMSQSIPQFCVLISANKSFQKILFAKFCQWNRKTTVQMSLVLN</sequence>
<evidence type="ECO:0000313" key="2">
    <source>
        <dbReference type="Proteomes" id="UP000005239"/>
    </source>
</evidence>
<evidence type="ECO:0000313" key="1">
    <source>
        <dbReference type="EnsemblMetazoa" id="PPA29472.1"/>
    </source>
</evidence>
<dbReference type="Proteomes" id="UP000005239">
    <property type="component" value="Unassembled WGS sequence"/>
</dbReference>
<reference evidence="1" key="2">
    <citation type="submission" date="2022-06" db="UniProtKB">
        <authorList>
            <consortium name="EnsemblMetazoa"/>
        </authorList>
    </citation>
    <scope>IDENTIFICATION</scope>
    <source>
        <strain evidence="1">PS312</strain>
    </source>
</reference>
<organism evidence="1 2">
    <name type="scientific">Pristionchus pacificus</name>
    <name type="common">Parasitic nematode worm</name>
    <dbReference type="NCBI Taxonomy" id="54126"/>
    <lineage>
        <taxon>Eukaryota</taxon>
        <taxon>Metazoa</taxon>
        <taxon>Ecdysozoa</taxon>
        <taxon>Nematoda</taxon>
        <taxon>Chromadorea</taxon>
        <taxon>Rhabditida</taxon>
        <taxon>Rhabditina</taxon>
        <taxon>Diplogasteromorpha</taxon>
        <taxon>Diplogasteroidea</taxon>
        <taxon>Neodiplogasteridae</taxon>
        <taxon>Pristionchus</taxon>
    </lineage>
</organism>
<gene>
    <name evidence="1" type="primary">WBGene00119026</name>
</gene>
<keyword evidence="2" id="KW-1185">Reference proteome</keyword>
<accession>A0A8R1UJK5</accession>